<feature type="compositionally biased region" description="Pro residues" evidence="1">
    <location>
        <begin position="305"/>
        <end position="321"/>
    </location>
</feature>
<dbReference type="InterPro" id="IPR011009">
    <property type="entry name" value="Kinase-like_dom_sf"/>
</dbReference>
<feature type="region of interest" description="Disordered" evidence="1">
    <location>
        <begin position="293"/>
        <end position="474"/>
    </location>
</feature>
<dbReference type="AlphaFoldDB" id="A0A261TMR8"/>
<feature type="compositionally biased region" description="Low complexity" evidence="1">
    <location>
        <begin position="208"/>
        <end position="228"/>
    </location>
</feature>
<evidence type="ECO:0000256" key="1">
    <source>
        <dbReference type="SAM" id="MobiDB-lite"/>
    </source>
</evidence>
<proteinExistence type="predicted"/>
<keyword evidence="2" id="KW-1133">Transmembrane helix</keyword>
<dbReference type="PROSITE" id="PS50011">
    <property type="entry name" value="PROTEIN_KINASE_DOM"/>
    <property type="match status" value="1"/>
</dbReference>
<accession>A0A261TMR8</accession>
<reference evidence="4 5" key="1">
    <citation type="submission" date="2017-05" db="EMBL/GenBank/DDBJ databases">
        <title>Complete and WGS of Bordetella genogroups.</title>
        <authorList>
            <person name="Spilker T."/>
            <person name="LiPuma J."/>
        </authorList>
    </citation>
    <scope>NUCLEOTIDE SEQUENCE [LARGE SCALE GENOMIC DNA]</scope>
    <source>
        <strain evidence="4 5">AU9919</strain>
    </source>
</reference>
<feature type="domain" description="Protein kinase" evidence="3">
    <location>
        <begin position="1"/>
        <end position="193"/>
    </location>
</feature>
<dbReference type="SUPFAM" id="SSF56112">
    <property type="entry name" value="Protein kinase-like (PK-like)"/>
    <property type="match status" value="1"/>
</dbReference>
<name>A0A261TMR8_9BORD</name>
<feature type="transmembrane region" description="Helical" evidence="2">
    <location>
        <begin position="266"/>
        <end position="284"/>
    </location>
</feature>
<dbReference type="EMBL" id="NEVQ01000022">
    <property type="protein sequence ID" value="OZI50591.1"/>
    <property type="molecule type" value="Genomic_DNA"/>
</dbReference>
<comment type="caution">
    <text evidence="4">The sequence shown here is derived from an EMBL/GenBank/DDBJ whole genome shotgun (WGS) entry which is preliminary data.</text>
</comment>
<organism evidence="4 5">
    <name type="scientific">Bordetella genomosp. 4</name>
    <dbReference type="NCBI Taxonomy" id="463044"/>
    <lineage>
        <taxon>Bacteria</taxon>
        <taxon>Pseudomonadati</taxon>
        <taxon>Pseudomonadota</taxon>
        <taxon>Betaproteobacteria</taxon>
        <taxon>Burkholderiales</taxon>
        <taxon>Alcaligenaceae</taxon>
        <taxon>Bordetella</taxon>
    </lineage>
</organism>
<dbReference type="Proteomes" id="UP000216885">
    <property type="component" value="Unassembled WGS sequence"/>
</dbReference>
<sequence>MSATTPLPKRDASASDAPGLRSLNVIAAAAKGGVPQARIRRVLADVAESLKPLHAQGGVHGGIAMSTIGLDASGKAHLLIPPLTPAADAESAARIDGYAAFEQYTDDPDSPCGPWTDIYALSAVAHTMLVGEAPPSALERCVKDESAPLAGRDLGAYDPEFLQAVDRGLSMRPSARPASIEAFARAFGLEPAVSAVAPAAATVAAQTQAPEPAAATPAHQAAPAVQAQSETQMPLSPAEATEASAALPPVAPAVTGGAKSGPRVPLLVLLGVLAAIALAVYMWLRPEGLLSASNGSKPAPSAGTEPPPTETKPEPPIPTPPALSDLGRNARPSEGTEGTAPGASPAATPDPSAATDSGASPTAGTASSAGGQTGAVNSGSSVSAVGTASTSAAATPGGAIAPRVLSNPGSVVSPGAASGTETAPNTQAPTNTGASVAGAGTGPGATPDGASTSIPPASPAPGASPDAANASTVTDDNQALSQDIDAAAQAKAAAEAKAAADAKAAEQAKTTAAQVAVRVSVRPWGEVIIDGRSRGISPPLGQVMLAPGRHQVTIRNPASSDYQTTINVTAGGSAGISHVFE</sequence>
<dbReference type="GO" id="GO:0004672">
    <property type="term" value="F:protein kinase activity"/>
    <property type="evidence" value="ECO:0007669"/>
    <property type="project" value="InterPro"/>
</dbReference>
<dbReference type="RefSeq" id="WP_094839047.1">
    <property type="nucleotide sequence ID" value="NZ_NEVQ01000022.1"/>
</dbReference>
<feature type="compositionally biased region" description="Low complexity" evidence="1">
    <location>
        <begin position="338"/>
        <end position="399"/>
    </location>
</feature>
<keyword evidence="2" id="KW-0812">Transmembrane</keyword>
<dbReference type="Pfam" id="PF08308">
    <property type="entry name" value="PEGA"/>
    <property type="match status" value="1"/>
</dbReference>
<keyword evidence="5" id="KW-1185">Reference proteome</keyword>
<feature type="region of interest" description="Disordered" evidence="1">
    <location>
        <begin position="208"/>
        <end position="244"/>
    </location>
</feature>
<gene>
    <name evidence="4" type="ORF">CAL20_22360</name>
</gene>
<feature type="compositionally biased region" description="Low complexity" evidence="1">
    <location>
        <begin position="430"/>
        <end position="471"/>
    </location>
</feature>
<keyword evidence="2" id="KW-0472">Membrane</keyword>
<evidence type="ECO:0000313" key="5">
    <source>
        <dbReference type="Proteomes" id="UP000216885"/>
    </source>
</evidence>
<dbReference type="GO" id="GO:0005524">
    <property type="term" value="F:ATP binding"/>
    <property type="evidence" value="ECO:0007669"/>
    <property type="project" value="InterPro"/>
</dbReference>
<dbReference type="InterPro" id="IPR000719">
    <property type="entry name" value="Prot_kinase_dom"/>
</dbReference>
<dbReference type="Gene3D" id="1.10.510.10">
    <property type="entry name" value="Transferase(Phosphotransferase) domain 1"/>
    <property type="match status" value="1"/>
</dbReference>
<protein>
    <recommendedName>
        <fullName evidence="3">Protein kinase domain-containing protein</fullName>
    </recommendedName>
</protein>
<evidence type="ECO:0000256" key="2">
    <source>
        <dbReference type="SAM" id="Phobius"/>
    </source>
</evidence>
<dbReference type="InterPro" id="IPR013229">
    <property type="entry name" value="PEGA"/>
</dbReference>
<feature type="compositionally biased region" description="Polar residues" evidence="1">
    <location>
        <begin position="419"/>
        <end position="429"/>
    </location>
</feature>
<evidence type="ECO:0000259" key="3">
    <source>
        <dbReference type="PROSITE" id="PS50011"/>
    </source>
</evidence>
<evidence type="ECO:0000313" key="4">
    <source>
        <dbReference type="EMBL" id="OZI50591.1"/>
    </source>
</evidence>